<evidence type="ECO:0000313" key="2">
    <source>
        <dbReference type="Proteomes" id="UP001236369"/>
    </source>
</evidence>
<organism evidence="1 2">
    <name type="scientific">Methylobacterium persicinum</name>
    <dbReference type="NCBI Taxonomy" id="374426"/>
    <lineage>
        <taxon>Bacteria</taxon>
        <taxon>Pseudomonadati</taxon>
        <taxon>Pseudomonadota</taxon>
        <taxon>Alphaproteobacteria</taxon>
        <taxon>Hyphomicrobiales</taxon>
        <taxon>Methylobacteriaceae</taxon>
        <taxon>Methylobacterium</taxon>
    </lineage>
</organism>
<dbReference type="Proteomes" id="UP001236369">
    <property type="component" value="Unassembled WGS sequence"/>
</dbReference>
<sequence length="42" mass="4626">MAAWKRLAFLDEDLLPADCERVAAVGTLAKDEYDANVMNNKG</sequence>
<protein>
    <submittedName>
        <fullName evidence="1">Uncharacterized protein</fullName>
    </submittedName>
</protein>
<name>A0ABU0HI64_9HYPH</name>
<comment type="caution">
    <text evidence="1">The sequence shown here is derived from an EMBL/GenBank/DDBJ whole genome shotgun (WGS) entry which is preliminary data.</text>
</comment>
<accession>A0ABU0HI64</accession>
<evidence type="ECO:0000313" key="1">
    <source>
        <dbReference type="EMBL" id="MDQ0442029.1"/>
    </source>
</evidence>
<gene>
    <name evidence="1" type="ORF">QO016_001512</name>
</gene>
<reference evidence="1 2" key="1">
    <citation type="submission" date="2023-07" db="EMBL/GenBank/DDBJ databases">
        <title>Genomic Encyclopedia of Type Strains, Phase IV (KMG-IV): sequencing the most valuable type-strain genomes for metagenomic binning, comparative biology and taxonomic classification.</title>
        <authorList>
            <person name="Goeker M."/>
        </authorList>
    </citation>
    <scope>NUCLEOTIDE SEQUENCE [LARGE SCALE GENOMIC DNA]</scope>
    <source>
        <strain evidence="1 2">DSM 19562</strain>
    </source>
</reference>
<proteinExistence type="predicted"/>
<dbReference type="EMBL" id="JAUSVV010000002">
    <property type="protein sequence ID" value="MDQ0442029.1"/>
    <property type="molecule type" value="Genomic_DNA"/>
</dbReference>
<keyword evidence="2" id="KW-1185">Reference proteome</keyword>